<protein>
    <recommendedName>
        <fullName evidence="6">Pre-rRNA-processing protein IPI3</fullName>
    </recommendedName>
</protein>
<keyword evidence="9" id="KW-1185">Reference proteome</keyword>
<proteinExistence type="inferred from homology"/>
<dbReference type="SMART" id="SM00320">
    <property type="entry name" value="WD40"/>
    <property type="match status" value="5"/>
</dbReference>
<comment type="caution">
    <text evidence="8">The sequence shown here is derived from an EMBL/GenBank/DDBJ whole genome shotgun (WGS) entry which is preliminary data.</text>
</comment>
<dbReference type="Proteomes" id="UP000799441">
    <property type="component" value="Unassembled WGS sequence"/>
</dbReference>
<dbReference type="Pfam" id="PF00400">
    <property type="entry name" value="WD40"/>
    <property type="match status" value="3"/>
</dbReference>
<evidence type="ECO:0000313" key="8">
    <source>
        <dbReference type="EMBL" id="KAF2724671.1"/>
    </source>
</evidence>
<comment type="similarity">
    <text evidence="2 6">Belongs to the WD repeat IPI3/WDR18 family.</text>
</comment>
<feature type="region of interest" description="Disordered" evidence="7">
    <location>
        <begin position="500"/>
        <end position="519"/>
    </location>
</feature>
<name>A0A9P4QGV7_9PEZI</name>
<dbReference type="PANTHER" id="PTHR18763">
    <property type="entry name" value="WD-REPEAT PROTEIN 18"/>
    <property type="match status" value="1"/>
</dbReference>
<dbReference type="PROSITE" id="PS50294">
    <property type="entry name" value="WD_REPEATS_REGION"/>
    <property type="match status" value="1"/>
</dbReference>
<gene>
    <name evidence="8" type="ORF">K431DRAFT_281623</name>
</gene>
<dbReference type="PROSITE" id="PS50082">
    <property type="entry name" value="WD_REPEATS_2"/>
    <property type="match status" value="1"/>
</dbReference>
<dbReference type="OrthoDB" id="756370at2759"/>
<dbReference type="GO" id="GO:0120330">
    <property type="term" value="C:rixosome complex"/>
    <property type="evidence" value="ECO:0007669"/>
    <property type="project" value="UniProtKB-UniRule"/>
</dbReference>
<evidence type="ECO:0000256" key="4">
    <source>
        <dbReference type="ARBA" id="ARBA00022737"/>
    </source>
</evidence>
<keyword evidence="4" id="KW-0677">Repeat</keyword>
<dbReference type="InterPro" id="IPR036322">
    <property type="entry name" value="WD40_repeat_dom_sf"/>
</dbReference>
<evidence type="ECO:0000256" key="7">
    <source>
        <dbReference type="SAM" id="MobiDB-lite"/>
    </source>
</evidence>
<dbReference type="AlphaFoldDB" id="A0A9P4QGV7"/>
<organism evidence="8 9">
    <name type="scientific">Polychaeton citri CBS 116435</name>
    <dbReference type="NCBI Taxonomy" id="1314669"/>
    <lineage>
        <taxon>Eukaryota</taxon>
        <taxon>Fungi</taxon>
        <taxon>Dikarya</taxon>
        <taxon>Ascomycota</taxon>
        <taxon>Pezizomycotina</taxon>
        <taxon>Dothideomycetes</taxon>
        <taxon>Dothideomycetidae</taxon>
        <taxon>Capnodiales</taxon>
        <taxon>Capnodiaceae</taxon>
        <taxon>Polychaeton</taxon>
    </lineage>
</organism>
<feature type="repeat" description="WD" evidence="5">
    <location>
        <begin position="127"/>
        <end position="160"/>
    </location>
</feature>
<dbReference type="InterPro" id="IPR001680">
    <property type="entry name" value="WD40_rpt"/>
</dbReference>
<evidence type="ECO:0000256" key="5">
    <source>
        <dbReference type="PROSITE-ProRule" id="PRU00221"/>
    </source>
</evidence>
<keyword evidence="6" id="KW-0698">rRNA processing</keyword>
<comment type="function">
    <text evidence="1 6">Component of the RIX1 complex required for processing of ITS2 sequences from 35S pre-rRNA.</text>
</comment>
<comment type="subcellular location">
    <subcellularLocation>
        <location evidence="6">Nucleus</location>
    </subcellularLocation>
</comment>
<evidence type="ECO:0000256" key="6">
    <source>
        <dbReference type="RuleBase" id="RU369067"/>
    </source>
</evidence>
<dbReference type="InterPro" id="IPR015943">
    <property type="entry name" value="WD40/YVTN_repeat-like_dom_sf"/>
</dbReference>
<dbReference type="GO" id="GO:0006364">
    <property type="term" value="P:rRNA processing"/>
    <property type="evidence" value="ECO:0007669"/>
    <property type="project" value="UniProtKB-UniRule"/>
</dbReference>
<accession>A0A9P4QGV7</accession>
<evidence type="ECO:0000256" key="2">
    <source>
        <dbReference type="ARBA" id="ARBA00010143"/>
    </source>
</evidence>
<dbReference type="GO" id="GO:0006261">
    <property type="term" value="P:DNA-templated DNA replication"/>
    <property type="evidence" value="ECO:0007669"/>
    <property type="project" value="TreeGrafter"/>
</dbReference>
<reference evidence="8" key="1">
    <citation type="journal article" date="2020" name="Stud. Mycol.">
        <title>101 Dothideomycetes genomes: a test case for predicting lifestyles and emergence of pathogens.</title>
        <authorList>
            <person name="Haridas S."/>
            <person name="Albert R."/>
            <person name="Binder M."/>
            <person name="Bloem J."/>
            <person name="Labutti K."/>
            <person name="Salamov A."/>
            <person name="Andreopoulos B."/>
            <person name="Baker S."/>
            <person name="Barry K."/>
            <person name="Bills G."/>
            <person name="Bluhm B."/>
            <person name="Cannon C."/>
            <person name="Castanera R."/>
            <person name="Culley D."/>
            <person name="Daum C."/>
            <person name="Ezra D."/>
            <person name="Gonzalez J."/>
            <person name="Henrissat B."/>
            <person name="Kuo A."/>
            <person name="Liang C."/>
            <person name="Lipzen A."/>
            <person name="Lutzoni F."/>
            <person name="Magnuson J."/>
            <person name="Mondo S."/>
            <person name="Nolan M."/>
            <person name="Ohm R."/>
            <person name="Pangilinan J."/>
            <person name="Park H.-J."/>
            <person name="Ramirez L."/>
            <person name="Alfaro M."/>
            <person name="Sun H."/>
            <person name="Tritt A."/>
            <person name="Yoshinaga Y."/>
            <person name="Zwiers L.-H."/>
            <person name="Turgeon B."/>
            <person name="Goodwin S."/>
            <person name="Spatafora J."/>
            <person name="Crous P."/>
            <person name="Grigoriev I."/>
        </authorList>
    </citation>
    <scope>NUCLEOTIDE SEQUENCE</scope>
    <source>
        <strain evidence="8">CBS 116435</strain>
    </source>
</reference>
<dbReference type="PANTHER" id="PTHR18763:SF0">
    <property type="entry name" value="WD REPEAT-CONTAINING PROTEIN 18"/>
    <property type="match status" value="1"/>
</dbReference>
<dbReference type="GO" id="GO:0005656">
    <property type="term" value="C:nuclear pre-replicative complex"/>
    <property type="evidence" value="ECO:0007669"/>
    <property type="project" value="TreeGrafter"/>
</dbReference>
<evidence type="ECO:0000256" key="3">
    <source>
        <dbReference type="ARBA" id="ARBA00022574"/>
    </source>
</evidence>
<dbReference type="InterPro" id="IPR045227">
    <property type="entry name" value="WDR18/Ipi3/RID3"/>
</dbReference>
<dbReference type="Gene3D" id="2.130.10.10">
    <property type="entry name" value="YVTN repeat-like/Quinoprotein amine dehydrogenase"/>
    <property type="match status" value="2"/>
</dbReference>
<evidence type="ECO:0000256" key="1">
    <source>
        <dbReference type="ARBA" id="ARBA00002355"/>
    </source>
</evidence>
<keyword evidence="3 5" id="KW-0853">WD repeat</keyword>
<dbReference type="EMBL" id="MU003770">
    <property type="protein sequence ID" value="KAF2724671.1"/>
    <property type="molecule type" value="Genomic_DNA"/>
</dbReference>
<sequence length="519" mass="56612">MLNEQFIASIGTPHPTNKGTVSAGLKDAGIFIHEWQPITTQRQLFKKSATKPKCLAVSRSHIFAAQADKAVVHVFSREKGNQEATVPFPERITCLTLACDESVLVLGTAEGRIFLWEVASGRQLTLPQGHLQEVTSLNVDPSSNFMLSASGDSTVHVWSLLSILSFARVQPVAPLHTFAKHRSEVTGVAIGHIAGSCNFAVSIAKDKTCLVWDYHTNALLRTYLLPLIPTCVTLDPADRAVYVGYEDGSLQQIDLIRNGSRLETPSSPDLSMAPIQPALTSKWNLLDKTDDPVLCVSIAFDGYNAFTGHQSGNIHVWDVAAGRFSSSITQTALPGPVSNLSFLPVNGLPSEHQPRLLMHNIVKPRVGGFDSTNDGVVPGNYSVNFQLVGPLSDESVQGSDPSFENILHAPIYPQQMIDEGLSELLGRTTGTAAGQADEEGSADFMALDHQGSVKDDNTLEQENKELKAQLDALRRVQMTSFERMEKIDAERRQLLREFQRQENMSALNGVDESEDDGSE</sequence>
<comment type="subunit">
    <text evidence="6">Component of the RIX1 complex, composed of IPI1, RIX1/IPI2 and IPI3 in a 1:2:2 stoichiometry. The complex interacts (via RIX1) with MDN1 (via its hexameric AAA ATPase ring) and the pre-60S ribosome particles.</text>
</comment>
<dbReference type="SUPFAM" id="SSF50978">
    <property type="entry name" value="WD40 repeat-like"/>
    <property type="match status" value="1"/>
</dbReference>
<evidence type="ECO:0000313" key="9">
    <source>
        <dbReference type="Proteomes" id="UP000799441"/>
    </source>
</evidence>
<dbReference type="FunFam" id="2.130.10.10:FF:000929">
    <property type="entry name" value="Ribosomal assembly complex component Ipi3"/>
    <property type="match status" value="1"/>
</dbReference>
<keyword evidence="6" id="KW-0539">Nucleus</keyword>